<reference evidence="1 2" key="1">
    <citation type="submission" date="2015-04" db="EMBL/GenBank/DDBJ databases">
        <title>Complete Genome Sequence of Brevibacterium flavum ATCC 15168.</title>
        <authorList>
            <person name="Ahn J."/>
            <person name="Park G."/>
            <person name="Jeon W."/>
            <person name="Jang Y."/>
            <person name="Jang M."/>
            <person name="Lee H."/>
            <person name="Lee H."/>
        </authorList>
    </citation>
    <scope>NUCLEOTIDE SEQUENCE [LARGE SCALE GENOMIC DNA]</scope>
    <source>
        <strain evidence="1 2">ATCC 15168</strain>
    </source>
</reference>
<sequence length="108" mass="12613">MTYKLLILAQSRNEARDWARENGMHWRDYVIATPYWSSSPLRGYSFSKYQIVGAPIFLDGQIESLILKFASSEENLGTYRRMVEELGERKAAYAKKREEYAEHTRLAS</sequence>
<proteinExistence type="predicted"/>
<evidence type="ECO:0000313" key="1">
    <source>
        <dbReference type="EMBL" id="AKF28193.1"/>
    </source>
</evidence>
<name>A0A0F6Z6N7_9CORY</name>
<evidence type="ECO:0000313" key="2">
    <source>
        <dbReference type="Proteomes" id="UP000034037"/>
    </source>
</evidence>
<keyword evidence="2" id="KW-1185">Reference proteome</keyword>
<dbReference type="PATRIC" id="fig|92706.3.peg.2488"/>
<gene>
    <name evidence="1" type="ORF">YH66_11875</name>
</gene>
<dbReference type="Proteomes" id="UP000034037">
    <property type="component" value="Chromosome"/>
</dbReference>
<dbReference type="EMBL" id="CP011309">
    <property type="protein sequence ID" value="AKF28193.1"/>
    <property type="molecule type" value="Genomic_DNA"/>
</dbReference>
<dbReference type="AlphaFoldDB" id="A0A0F6Z6N7"/>
<dbReference type="HOGENOM" id="CLU_2191992_0_0_11"/>
<dbReference type="RefSeq" id="WP_003859182.1">
    <property type="nucleotide sequence ID" value="NZ_CP011309.1"/>
</dbReference>
<protein>
    <submittedName>
        <fullName evidence="1">Uncharacterized protein</fullName>
    </submittedName>
</protein>
<accession>A0A0F6Z6N7</accession>
<organism evidence="1 2">
    <name type="scientific">[Brevibacterium] flavum</name>
    <dbReference type="NCBI Taxonomy" id="92706"/>
    <lineage>
        <taxon>Bacteria</taxon>
        <taxon>Bacillati</taxon>
        <taxon>Actinomycetota</taxon>
        <taxon>Actinomycetes</taxon>
        <taxon>Mycobacteriales</taxon>
        <taxon>Corynebacteriaceae</taxon>
        <taxon>Corynebacterium</taxon>
    </lineage>
</organism>